<accession>A0ABW8D9A9</accession>
<dbReference type="EMBL" id="JBGORX010000005">
    <property type="protein sequence ID" value="MFJ1269300.1"/>
    <property type="molecule type" value="Genomic_DNA"/>
</dbReference>
<protein>
    <submittedName>
        <fullName evidence="1">YdeI family protein</fullName>
    </submittedName>
</protein>
<keyword evidence="2" id="KW-1185">Reference proteome</keyword>
<reference evidence="1 2" key="1">
    <citation type="submission" date="2024-08" db="EMBL/GenBank/DDBJ databases">
        <title>Draft Genome Sequence of Legionella lytica strain DSB2004, Isolated From a Fire Sprinkler System.</title>
        <authorList>
            <person name="Everhart A.D."/>
            <person name="Kidane D.T."/>
            <person name="Farone A.L."/>
            <person name="Farone M.B."/>
        </authorList>
    </citation>
    <scope>NUCLEOTIDE SEQUENCE [LARGE SCALE GENOMIC DNA]</scope>
    <source>
        <strain evidence="1 2">DSB2004</strain>
    </source>
</reference>
<organism evidence="1 2">
    <name type="scientific">Legionella lytica</name>
    <dbReference type="NCBI Taxonomy" id="96232"/>
    <lineage>
        <taxon>Bacteria</taxon>
        <taxon>Pseudomonadati</taxon>
        <taxon>Pseudomonadota</taxon>
        <taxon>Gammaproteobacteria</taxon>
        <taxon>Legionellales</taxon>
        <taxon>Legionellaceae</taxon>
        <taxon>Legionella</taxon>
    </lineage>
</organism>
<evidence type="ECO:0000313" key="2">
    <source>
        <dbReference type="Proteomes" id="UP001615550"/>
    </source>
</evidence>
<gene>
    <name evidence="1" type="ORF">ACD661_12100</name>
</gene>
<evidence type="ECO:0000313" key="1">
    <source>
        <dbReference type="EMBL" id="MFJ1269300.1"/>
    </source>
</evidence>
<dbReference type="Pfam" id="PF13376">
    <property type="entry name" value="OmdA"/>
    <property type="match status" value="1"/>
</dbReference>
<dbReference type="RefSeq" id="WP_400188124.1">
    <property type="nucleotide sequence ID" value="NZ_JBGORX010000005.1"/>
</dbReference>
<sequence>MPEVDPFRIKTFKTPKEFSKWLEYNHDTEVELWLKIFKKGSGEESINWEEAVIEGLCWGWIDGVKKSLDSQAYLQRFTPRRLGSNWSRRNTEHSERLIKEGRMTEAGLKHIQAAKEDGRWEAAYAPPSEMMIPSDFLSALEVNLTIKNNFEALSKTERYHILYSLHTAKKVETRQRRFKQFIEMLTIKND</sequence>
<proteinExistence type="predicted"/>
<comment type="caution">
    <text evidence="1">The sequence shown here is derived from an EMBL/GenBank/DDBJ whole genome shotgun (WGS) entry which is preliminary data.</text>
</comment>
<dbReference type="Proteomes" id="UP001615550">
    <property type="component" value="Unassembled WGS sequence"/>
</dbReference>
<name>A0ABW8D9A9_9GAMM</name>